<keyword evidence="8" id="KW-1133">Transmembrane helix</keyword>
<dbReference type="Gene3D" id="2.10.109.10">
    <property type="entry name" value="Umud Fragment, subunit A"/>
    <property type="match status" value="1"/>
</dbReference>
<dbReference type="GO" id="GO:0042720">
    <property type="term" value="C:mitochondrial inner membrane peptidase complex"/>
    <property type="evidence" value="ECO:0007669"/>
    <property type="project" value="InterPro"/>
</dbReference>
<comment type="similarity">
    <text evidence="2">Belongs to the peptidase S26 family. IMP2 subfamily.</text>
</comment>
<evidence type="ECO:0000256" key="8">
    <source>
        <dbReference type="ARBA" id="ARBA00022989"/>
    </source>
</evidence>
<keyword evidence="9" id="KW-0496">Mitochondrion</keyword>
<keyword evidence="7" id="KW-0378">Hydrolase</keyword>
<dbReference type="PANTHER" id="PTHR46041">
    <property type="entry name" value="MITOCHONDRIAL INNER MEMBRANE PROTEASE SUBUNIT 2"/>
    <property type="match status" value="1"/>
</dbReference>
<keyword evidence="10" id="KW-0472">Membrane</keyword>
<feature type="active site" evidence="11">
    <location>
        <position position="97"/>
    </location>
</feature>
<evidence type="ECO:0000256" key="3">
    <source>
        <dbReference type="ARBA" id="ARBA00013650"/>
    </source>
</evidence>
<name>A0A8K0UW07_9AGAR</name>
<evidence type="ECO:0000256" key="7">
    <source>
        <dbReference type="ARBA" id="ARBA00022801"/>
    </source>
</evidence>
<protein>
    <recommendedName>
        <fullName evidence="3">Mitochondrial inner membrane protease subunit 2</fullName>
    </recommendedName>
</protein>
<evidence type="ECO:0000256" key="9">
    <source>
        <dbReference type="ARBA" id="ARBA00023128"/>
    </source>
</evidence>
<dbReference type="InterPro" id="IPR037730">
    <property type="entry name" value="IMP2"/>
</dbReference>
<dbReference type="InterPro" id="IPR036286">
    <property type="entry name" value="LexA/Signal_pep-like_sf"/>
</dbReference>
<evidence type="ECO:0000256" key="1">
    <source>
        <dbReference type="ARBA" id="ARBA00004434"/>
    </source>
</evidence>
<dbReference type="InterPro" id="IPR019533">
    <property type="entry name" value="Peptidase_S26"/>
</dbReference>
<accession>A0A8K0UW07</accession>
<dbReference type="CDD" id="cd06530">
    <property type="entry name" value="S26_SPase_I"/>
    <property type="match status" value="1"/>
</dbReference>
<comment type="caution">
    <text evidence="13">The sequence shown here is derived from an EMBL/GenBank/DDBJ whole genome shotgun (WGS) entry which is preliminary data.</text>
</comment>
<evidence type="ECO:0000313" key="13">
    <source>
        <dbReference type="EMBL" id="KAH8106111.1"/>
    </source>
</evidence>
<comment type="subcellular location">
    <subcellularLocation>
        <location evidence="1">Mitochondrion inner membrane</location>
        <topology evidence="1">Single-pass membrane protein</topology>
    </subcellularLocation>
</comment>
<keyword evidence="4" id="KW-0645">Protease</keyword>
<evidence type="ECO:0000256" key="2">
    <source>
        <dbReference type="ARBA" id="ARBA00007066"/>
    </source>
</evidence>
<dbReference type="GO" id="GO:0006627">
    <property type="term" value="P:protein processing involved in protein targeting to mitochondrion"/>
    <property type="evidence" value="ECO:0007669"/>
    <property type="project" value="InterPro"/>
</dbReference>
<gene>
    <name evidence="13" type="ORF">BXZ70DRAFT_918287</name>
</gene>
<feature type="active site" evidence="11">
    <location>
        <position position="54"/>
    </location>
</feature>
<evidence type="ECO:0000313" key="14">
    <source>
        <dbReference type="Proteomes" id="UP000813824"/>
    </source>
</evidence>
<dbReference type="SUPFAM" id="SSF51306">
    <property type="entry name" value="LexA/Signal peptidase"/>
    <property type="match status" value="1"/>
</dbReference>
<dbReference type="GO" id="GO:0004252">
    <property type="term" value="F:serine-type endopeptidase activity"/>
    <property type="evidence" value="ECO:0007669"/>
    <property type="project" value="InterPro"/>
</dbReference>
<evidence type="ECO:0000256" key="4">
    <source>
        <dbReference type="ARBA" id="ARBA00022670"/>
    </source>
</evidence>
<dbReference type="EMBL" id="JAEVFJ010000003">
    <property type="protein sequence ID" value="KAH8106111.1"/>
    <property type="molecule type" value="Genomic_DNA"/>
</dbReference>
<evidence type="ECO:0000256" key="6">
    <source>
        <dbReference type="ARBA" id="ARBA00022792"/>
    </source>
</evidence>
<dbReference type="PRINTS" id="PR00727">
    <property type="entry name" value="LEADERPTASE"/>
</dbReference>
<organism evidence="13 14">
    <name type="scientific">Cristinia sonorae</name>
    <dbReference type="NCBI Taxonomy" id="1940300"/>
    <lineage>
        <taxon>Eukaryota</taxon>
        <taxon>Fungi</taxon>
        <taxon>Dikarya</taxon>
        <taxon>Basidiomycota</taxon>
        <taxon>Agaricomycotina</taxon>
        <taxon>Agaricomycetes</taxon>
        <taxon>Agaricomycetidae</taxon>
        <taxon>Agaricales</taxon>
        <taxon>Pleurotineae</taxon>
        <taxon>Stephanosporaceae</taxon>
        <taxon>Cristinia</taxon>
    </lineage>
</organism>
<dbReference type="InterPro" id="IPR000223">
    <property type="entry name" value="Pept_S26A_signal_pept_1"/>
</dbReference>
<dbReference type="PANTHER" id="PTHR46041:SF2">
    <property type="entry name" value="MITOCHONDRIAL INNER MEMBRANE PROTEASE SUBUNIT 2"/>
    <property type="match status" value="1"/>
</dbReference>
<dbReference type="OrthoDB" id="308440at2759"/>
<dbReference type="AlphaFoldDB" id="A0A8K0UW07"/>
<evidence type="ECO:0000259" key="12">
    <source>
        <dbReference type="Pfam" id="PF10502"/>
    </source>
</evidence>
<dbReference type="GO" id="GO:0006465">
    <property type="term" value="P:signal peptide processing"/>
    <property type="evidence" value="ECO:0007669"/>
    <property type="project" value="InterPro"/>
</dbReference>
<keyword evidence="14" id="KW-1185">Reference proteome</keyword>
<evidence type="ECO:0000256" key="5">
    <source>
        <dbReference type="ARBA" id="ARBA00022692"/>
    </source>
</evidence>
<sequence>MSRFRPISTLMRAWTKAKDYHPLSRWTLSTLIWLPIGITFTELFFTIRTVSGRSMQPTLNPDSSLSRDVVVFSRIGQLNREDVIALSSPSDQKLIVKRLVALEGDRVKTLPPYPDHEVVIPEGHAWVEGDEPFKSEDSNYFGPVPLGLVDSKLSFIVYPFQRFGPLPTPLPPDINAPRGPEWRSRVADYERQQKRIARVTVAPPKDSE</sequence>
<dbReference type="Proteomes" id="UP000813824">
    <property type="component" value="Unassembled WGS sequence"/>
</dbReference>
<proteinExistence type="inferred from homology"/>
<keyword evidence="5" id="KW-0812">Transmembrane</keyword>
<evidence type="ECO:0000256" key="11">
    <source>
        <dbReference type="PIRSR" id="PIRSR600223-1"/>
    </source>
</evidence>
<evidence type="ECO:0000256" key="10">
    <source>
        <dbReference type="ARBA" id="ARBA00023136"/>
    </source>
</evidence>
<keyword evidence="6" id="KW-0999">Mitochondrion inner membrane</keyword>
<feature type="domain" description="Peptidase S26" evidence="12">
    <location>
        <begin position="24"/>
        <end position="108"/>
    </location>
</feature>
<reference evidence="13" key="1">
    <citation type="journal article" date="2021" name="New Phytol.">
        <title>Evolutionary innovations through gain and loss of genes in the ectomycorrhizal Boletales.</title>
        <authorList>
            <person name="Wu G."/>
            <person name="Miyauchi S."/>
            <person name="Morin E."/>
            <person name="Kuo A."/>
            <person name="Drula E."/>
            <person name="Varga T."/>
            <person name="Kohler A."/>
            <person name="Feng B."/>
            <person name="Cao Y."/>
            <person name="Lipzen A."/>
            <person name="Daum C."/>
            <person name="Hundley H."/>
            <person name="Pangilinan J."/>
            <person name="Johnson J."/>
            <person name="Barry K."/>
            <person name="LaButti K."/>
            <person name="Ng V."/>
            <person name="Ahrendt S."/>
            <person name="Min B."/>
            <person name="Choi I.G."/>
            <person name="Park H."/>
            <person name="Plett J.M."/>
            <person name="Magnuson J."/>
            <person name="Spatafora J.W."/>
            <person name="Nagy L.G."/>
            <person name="Henrissat B."/>
            <person name="Grigoriev I.V."/>
            <person name="Yang Z.L."/>
            <person name="Xu J."/>
            <person name="Martin F.M."/>
        </authorList>
    </citation>
    <scope>NUCLEOTIDE SEQUENCE</scope>
    <source>
        <strain evidence="13">KKN 215</strain>
    </source>
</reference>
<dbReference type="Pfam" id="PF10502">
    <property type="entry name" value="Peptidase_S26"/>
    <property type="match status" value="1"/>
</dbReference>